<feature type="domain" description="IPTL-CTERM protein sorting" evidence="5">
    <location>
        <begin position="350"/>
        <end position="377"/>
    </location>
</feature>
<dbReference type="GO" id="GO:0016798">
    <property type="term" value="F:hydrolase activity, acting on glycosyl bonds"/>
    <property type="evidence" value="ECO:0007669"/>
    <property type="project" value="InterPro"/>
</dbReference>
<name>A0A1G6ZZW4_9BURK</name>
<dbReference type="AlphaFoldDB" id="A0A1G6ZZW4"/>
<evidence type="ECO:0000256" key="3">
    <source>
        <dbReference type="SAM" id="SignalP"/>
    </source>
</evidence>
<dbReference type="Gene3D" id="2.60.120.260">
    <property type="entry name" value="Galactose-binding domain-like"/>
    <property type="match status" value="1"/>
</dbReference>
<dbReference type="InterPro" id="IPR008979">
    <property type="entry name" value="Galactose-bd-like_sf"/>
</dbReference>
<evidence type="ECO:0000259" key="4">
    <source>
        <dbReference type="Pfam" id="PF02018"/>
    </source>
</evidence>
<feature type="domain" description="CBM-cenC" evidence="4">
    <location>
        <begin position="88"/>
        <end position="192"/>
    </location>
</feature>
<feature type="signal peptide" evidence="3">
    <location>
        <begin position="1"/>
        <end position="24"/>
    </location>
</feature>
<keyword evidence="7" id="KW-1185">Reference proteome</keyword>
<dbReference type="STRING" id="187868.SAMN05192589_11218"/>
<dbReference type="Proteomes" id="UP000198781">
    <property type="component" value="Unassembled WGS sequence"/>
</dbReference>
<dbReference type="InterPro" id="IPR026442">
    <property type="entry name" value="IPTL_CTERM"/>
</dbReference>
<dbReference type="Pfam" id="PF17963">
    <property type="entry name" value="Big_9"/>
    <property type="match status" value="1"/>
</dbReference>
<dbReference type="NCBIfam" id="TIGR04174">
    <property type="entry name" value="IPTL_CTERM"/>
    <property type="match status" value="1"/>
</dbReference>
<reference evidence="6 7" key="1">
    <citation type="submission" date="2016-10" db="EMBL/GenBank/DDBJ databases">
        <authorList>
            <person name="de Groot N.N."/>
        </authorList>
    </citation>
    <scope>NUCLEOTIDE SEQUENCE [LARGE SCALE GENOMIC DNA]</scope>
    <source>
        <strain evidence="6 7">DSM 16619</strain>
    </source>
</reference>
<dbReference type="Pfam" id="PF02018">
    <property type="entry name" value="CBM_4_9"/>
    <property type="match status" value="1"/>
</dbReference>
<feature type="transmembrane region" description="Helical" evidence="2">
    <location>
        <begin position="358"/>
        <end position="375"/>
    </location>
</feature>
<evidence type="ECO:0000259" key="5">
    <source>
        <dbReference type="Pfam" id="PF18203"/>
    </source>
</evidence>
<keyword evidence="2" id="KW-0472">Membrane</keyword>
<dbReference type="InterPro" id="IPR003305">
    <property type="entry name" value="CenC_carb-bd"/>
</dbReference>
<dbReference type="OrthoDB" id="6383879at2"/>
<feature type="chain" id="PRO_5011585742" evidence="3">
    <location>
        <begin position="25"/>
        <end position="379"/>
    </location>
</feature>
<evidence type="ECO:0000313" key="6">
    <source>
        <dbReference type="EMBL" id="SDE08109.1"/>
    </source>
</evidence>
<sequence>MITGRGLRTVCALALFSSLGVAQAQSFTETFGSTTTRQPSLYVPQFTAAGAVSFYRFANPAGTPQEKLVDDGTYTVINPSQVIPTGGGQWWANNATGPAANLRDHTGNNGAVLVVNAGNVANALYRRVVSLEGGKTYTFSVWRYIVAGPTDLSLELREPNDSAGLAQSPNFTTTGATGAGQWTRLAWSFTTDACSTRQYAVSLRNNSPVVSGNDLFFDDISVQEEAGAQALVAPCSTTSVPTVNATDDSGSTTPGQPVVINVLTNDASSSPATAALGKPSQAAVSAQNGVVVFNADGSVTYTPNAGFTGNDSFTYAVCTVASQSNPTPVCSSATVSISVAAPPVVAPSPAAIPTLSEWGLIFMSGLLALFGIASTRRRH</sequence>
<organism evidence="6 7">
    <name type="scientific">Paracidovorax valerianellae</name>
    <dbReference type="NCBI Taxonomy" id="187868"/>
    <lineage>
        <taxon>Bacteria</taxon>
        <taxon>Pseudomonadati</taxon>
        <taxon>Pseudomonadota</taxon>
        <taxon>Betaproteobacteria</taxon>
        <taxon>Burkholderiales</taxon>
        <taxon>Comamonadaceae</taxon>
        <taxon>Paracidovorax</taxon>
    </lineage>
</organism>
<evidence type="ECO:0000313" key="7">
    <source>
        <dbReference type="Proteomes" id="UP000198781"/>
    </source>
</evidence>
<dbReference type="Pfam" id="PF18203">
    <property type="entry name" value="IPTL-CTERM"/>
    <property type="match status" value="1"/>
</dbReference>
<gene>
    <name evidence="6" type="ORF">SAMN05192589_11218</name>
</gene>
<dbReference type="Gene3D" id="2.60.40.3440">
    <property type="match status" value="1"/>
</dbReference>
<keyword evidence="3" id="KW-0732">Signal</keyword>
<evidence type="ECO:0000256" key="1">
    <source>
        <dbReference type="ARBA" id="ARBA00022801"/>
    </source>
</evidence>
<dbReference type="EMBL" id="FMZC01000012">
    <property type="protein sequence ID" value="SDE08109.1"/>
    <property type="molecule type" value="Genomic_DNA"/>
</dbReference>
<keyword evidence="2" id="KW-0812">Transmembrane</keyword>
<evidence type="ECO:0000256" key="2">
    <source>
        <dbReference type="SAM" id="Phobius"/>
    </source>
</evidence>
<proteinExistence type="predicted"/>
<keyword evidence="2" id="KW-1133">Transmembrane helix</keyword>
<dbReference type="RefSeq" id="WP_092744967.1">
    <property type="nucleotide sequence ID" value="NZ_JAMBTK010000005.1"/>
</dbReference>
<keyword evidence="1" id="KW-0378">Hydrolase</keyword>
<dbReference type="SUPFAM" id="SSF49785">
    <property type="entry name" value="Galactose-binding domain-like"/>
    <property type="match status" value="1"/>
</dbReference>
<protein>
    <submittedName>
        <fullName evidence="6">IPTL-CTERM protein sorting domain-containing protein</fullName>
    </submittedName>
</protein>
<accession>A0A1G6ZZW4</accession>